<dbReference type="SUPFAM" id="SSF51905">
    <property type="entry name" value="FAD/NAD(P)-binding domain"/>
    <property type="match status" value="1"/>
</dbReference>
<dbReference type="eggNOG" id="KOG1335">
    <property type="taxonomic scope" value="Eukaryota"/>
</dbReference>
<comment type="subcellular location">
    <subcellularLocation>
        <location evidence="2">Cytoplasm</location>
    </subcellularLocation>
</comment>
<dbReference type="Pfam" id="PF02852">
    <property type="entry name" value="Pyr_redox_dim"/>
    <property type="match status" value="1"/>
</dbReference>
<dbReference type="GeneID" id="25566166"/>
<feature type="binding site" evidence="12">
    <location>
        <position position="338"/>
    </location>
    <ligand>
        <name>FAD</name>
        <dbReference type="ChEBI" id="CHEBI:57692"/>
    </ligand>
</feature>
<dbReference type="GO" id="GO:0006103">
    <property type="term" value="P:2-oxoglutarate metabolic process"/>
    <property type="evidence" value="ECO:0007669"/>
    <property type="project" value="TreeGrafter"/>
</dbReference>
<comment type="similarity">
    <text evidence="3">Belongs to the class-I pyridine nucleotide-disulfide oxidoreductase family.</text>
</comment>
<dbReference type="RefSeq" id="XP_013756636.1">
    <property type="nucleotide sequence ID" value="XM_013901182.1"/>
</dbReference>
<dbReference type="Gene3D" id="3.30.390.30">
    <property type="match status" value="1"/>
</dbReference>
<evidence type="ECO:0000313" key="15">
    <source>
        <dbReference type="EMBL" id="KNC50939.1"/>
    </source>
</evidence>
<keyword evidence="12" id="KW-0547">Nucleotide-binding</keyword>
<keyword evidence="9" id="KW-0560">Oxidoreductase</keyword>
<dbReference type="EC" id="1.6.1.1" evidence="4"/>
<keyword evidence="6" id="KW-0285">Flavoprotein</keyword>
<feature type="binding site" evidence="12">
    <location>
        <position position="297"/>
    </location>
    <ligand>
        <name>NAD(+)</name>
        <dbReference type="ChEBI" id="CHEBI:57540"/>
    </ligand>
</feature>
<keyword evidence="16" id="KW-1185">Reference proteome</keyword>
<reference evidence="15 16" key="1">
    <citation type="submission" date="2010-05" db="EMBL/GenBank/DDBJ databases">
        <title>The Genome Sequence of Thecamonas trahens ATCC 50062.</title>
        <authorList>
            <consortium name="The Broad Institute Genome Sequencing Platform"/>
            <person name="Russ C."/>
            <person name="Cuomo C."/>
            <person name="Shea T."/>
            <person name="Young S.K."/>
            <person name="Zeng Q."/>
            <person name="Koehrsen M."/>
            <person name="Haas B."/>
            <person name="Borodovsky M."/>
            <person name="Guigo R."/>
            <person name="Alvarado L."/>
            <person name="Berlin A."/>
            <person name="Bochicchio J."/>
            <person name="Borenstein D."/>
            <person name="Chapman S."/>
            <person name="Chen Z."/>
            <person name="Freedman E."/>
            <person name="Gellesch M."/>
            <person name="Goldberg J."/>
            <person name="Griggs A."/>
            <person name="Gujja S."/>
            <person name="Heilman E."/>
            <person name="Heiman D."/>
            <person name="Hepburn T."/>
            <person name="Howarth C."/>
            <person name="Jen D."/>
            <person name="Larson L."/>
            <person name="Mehta T."/>
            <person name="Park D."/>
            <person name="Pearson M."/>
            <person name="Roberts A."/>
            <person name="Saif S."/>
            <person name="Shenoy N."/>
            <person name="Sisk P."/>
            <person name="Stolte C."/>
            <person name="Sykes S."/>
            <person name="Thomson T."/>
            <person name="Walk T."/>
            <person name="White J."/>
            <person name="Yandava C."/>
            <person name="Burger G."/>
            <person name="Gray M.W."/>
            <person name="Holland P.W.H."/>
            <person name="King N."/>
            <person name="Lang F.B.F."/>
            <person name="Roger A.J."/>
            <person name="Ruiz-Trillo I."/>
            <person name="Lander E."/>
            <person name="Nusbaum C."/>
        </authorList>
    </citation>
    <scope>NUCLEOTIDE SEQUENCE [LARGE SCALE GENOMIC DNA]</scope>
    <source>
        <strain evidence="15 16">ATCC 50062</strain>
    </source>
</reference>
<evidence type="ECO:0000256" key="9">
    <source>
        <dbReference type="ARBA" id="ARBA00023002"/>
    </source>
</evidence>
<evidence type="ECO:0000256" key="2">
    <source>
        <dbReference type="ARBA" id="ARBA00004496"/>
    </source>
</evidence>
<dbReference type="Pfam" id="PF07992">
    <property type="entry name" value="Pyr_redox_2"/>
    <property type="match status" value="1"/>
</dbReference>
<dbReference type="PANTHER" id="PTHR22912">
    <property type="entry name" value="DISULFIDE OXIDOREDUCTASE"/>
    <property type="match status" value="1"/>
</dbReference>
<evidence type="ECO:0000259" key="13">
    <source>
        <dbReference type="Pfam" id="PF02852"/>
    </source>
</evidence>
<dbReference type="GO" id="GO:0050660">
    <property type="term" value="F:flavin adenine dinucleotide binding"/>
    <property type="evidence" value="ECO:0007669"/>
    <property type="project" value="TreeGrafter"/>
</dbReference>
<feature type="domain" description="Pyridine nucleotide-disulphide oxidoreductase dimerisation" evidence="13">
    <location>
        <begin position="375"/>
        <end position="482"/>
    </location>
</feature>
<evidence type="ECO:0000256" key="6">
    <source>
        <dbReference type="ARBA" id="ARBA00022630"/>
    </source>
</evidence>
<feature type="domain" description="FAD/NAD(P)-binding" evidence="14">
    <location>
        <begin position="18"/>
        <end position="353"/>
    </location>
</feature>
<dbReference type="AlphaFoldDB" id="A0A0L0DF83"/>
<keyword evidence="5" id="KW-0963">Cytoplasm</keyword>
<keyword evidence="8" id="KW-0521">NADP</keyword>
<evidence type="ECO:0000256" key="7">
    <source>
        <dbReference type="ARBA" id="ARBA00022827"/>
    </source>
</evidence>
<accession>A0A0L0DF83</accession>
<feature type="binding site" evidence="12">
    <location>
        <position position="52"/>
    </location>
    <ligand>
        <name>FAD</name>
        <dbReference type="ChEBI" id="CHEBI:57692"/>
    </ligand>
</feature>
<dbReference type="OrthoDB" id="361797at2759"/>
<dbReference type="GO" id="GO:0004148">
    <property type="term" value="F:dihydrolipoyl dehydrogenase (NADH) activity"/>
    <property type="evidence" value="ECO:0007669"/>
    <property type="project" value="TreeGrafter"/>
</dbReference>
<dbReference type="EMBL" id="GL349463">
    <property type="protein sequence ID" value="KNC50939.1"/>
    <property type="molecule type" value="Genomic_DNA"/>
</dbReference>
<dbReference type="NCBIfam" id="NF003585">
    <property type="entry name" value="PRK05249.1"/>
    <property type="match status" value="1"/>
</dbReference>
<dbReference type="InterPro" id="IPR023753">
    <property type="entry name" value="FAD/NAD-binding_dom"/>
</dbReference>
<keyword evidence="10 12" id="KW-0520">NAD</keyword>
<dbReference type="InterPro" id="IPR004099">
    <property type="entry name" value="Pyr_nucl-diS_OxRdtase_dimer"/>
</dbReference>
<sequence>MREGGGGGHARTAALVRSCAIAAAKKGKRVAVVDAEADIGGVCVHTGTIPSKTFREAILHLTGYRNQSFYTGSSLARKTVTVKDIVNRVKAVIDKEHAIVSSQLLRNHIDIIPGHASFVDSNTVAIGKPWSHLPDRRARLNAMEGFSVTSDEKRRVTADKFLLSVGTRPARPGHIPFEAKQVFDSDEMLIDDWVIPRTLIVVGAGVIGMEYASMMNIIPGSRVYVVDQRPTQILPFADTEMVEALCHLMRQQGARFLLGETVSSCDVTVRSDGRETVTVELASGKVLFGDALLYAVGRQANTDSLNLSAIGLETDKRGLISVDDKFMTSVGHVYAAGDCIGFPALASVSGQQGRLVADYMFDDITDRVETQGDFPYGIYTVPELSFIGMSERELTAAQIPVEVGLASYAELAKSAMIGGSYGLLKLLFCPHTFRLLGASAIGEGATEIIHVAQTAMALNGTIDLFLTQVFNYPSYSEAFRVAALNGLGRVARGIGHQEVRRRIEHNRAAHAH</sequence>
<evidence type="ECO:0000256" key="3">
    <source>
        <dbReference type="ARBA" id="ARBA00007532"/>
    </source>
</evidence>
<name>A0A0L0DF83_THETB</name>
<dbReference type="InterPro" id="IPR016156">
    <property type="entry name" value="FAD/NAD-linked_Rdtase_dimer_sf"/>
</dbReference>
<evidence type="ECO:0000256" key="10">
    <source>
        <dbReference type="ARBA" id="ARBA00023027"/>
    </source>
</evidence>
<dbReference type="PIRSF" id="PIRSF000350">
    <property type="entry name" value="Mercury_reductase_MerA"/>
    <property type="match status" value="1"/>
</dbReference>
<keyword evidence="7 12" id="KW-0274">FAD</keyword>
<dbReference type="InterPro" id="IPR036188">
    <property type="entry name" value="FAD/NAD-bd_sf"/>
</dbReference>
<evidence type="ECO:0000256" key="8">
    <source>
        <dbReference type="ARBA" id="ARBA00022857"/>
    </source>
</evidence>
<dbReference type="GO" id="GO:0003957">
    <property type="term" value="F:NAD(P)+ transhydrogenase (Si-specific) activity"/>
    <property type="evidence" value="ECO:0007669"/>
    <property type="project" value="UniProtKB-EC"/>
</dbReference>
<dbReference type="PANTHER" id="PTHR22912:SF93">
    <property type="entry name" value="SOLUBLE PYRIDINE NUCLEOTIDE TRANSHYDROGENASE"/>
    <property type="match status" value="1"/>
</dbReference>
<evidence type="ECO:0000256" key="1">
    <source>
        <dbReference type="ARBA" id="ARBA00002842"/>
    </source>
</evidence>
<evidence type="ECO:0000313" key="16">
    <source>
        <dbReference type="Proteomes" id="UP000054408"/>
    </source>
</evidence>
<evidence type="ECO:0000256" key="12">
    <source>
        <dbReference type="PIRSR" id="PIRSR000350-3"/>
    </source>
</evidence>
<proteinExistence type="inferred from homology"/>
<gene>
    <name evidence="15" type="ORF">AMSG_07189</name>
</gene>
<evidence type="ECO:0000259" key="14">
    <source>
        <dbReference type="Pfam" id="PF07992"/>
    </source>
</evidence>
<evidence type="ECO:0000256" key="4">
    <source>
        <dbReference type="ARBA" id="ARBA00012772"/>
    </source>
</evidence>
<dbReference type="Gene3D" id="3.50.50.60">
    <property type="entry name" value="FAD/NAD(P)-binding domain"/>
    <property type="match status" value="2"/>
</dbReference>
<evidence type="ECO:0000256" key="5">
    <source>
        <dbReference type="ARBA" id="ARBA00022490"/>
    </source>
</evidence>
<dbReference type="GO" id="GO:0005829">
    <property type="term" value="C:cytosol"/>
    <property type="evidence" value="ECO:0007669"/>
    <property type="project" value="TreeGrafter"/>
</dbReference>
<dbReference type="PRINTS" id="PR00368">
    <property type="entry name" value="FADPNR"/>
</dbReference>
<organism evidence="15 16">
    <name type="scientific">Thecamonas trahens ATCC 50062</name>
    <dbReference type="NCBI Taxonomy" id="461836"/>
    <lineage>
        <taxon>Eukaryota</taxon>
        <taxon>Apusozoa</taxon>
        <taxon>Apusomonadida</taxon>
        <taxon>Apusomonadidae</taxon>
        <taxon>Thecamonas</taxon>
    </lineage>
</organism>
<dbReference type="STRING" id="461836.A0A0L0DF83"/>
<dbReference type="OMA" id="FIGMSER"/>
<dbReference type="InterPro" id="IPR001100">
    <property type="entry name" value="Pyr_nuc-diS_OxRdtase"/>
</dbReference>
<comment type="cofactor">
    <cofactor evidence="12">
        <name>FAD</name>
        <dbReference type="ChEBI" id="CHEBI:57692"/>
    </cofactor>
    <text evidence="12">Binds 1 FAD per subunit.</text>
</comment>
<dbReference type="PRINTS" id="PR00411">
    <property type="entry name" value="PNDRDTASEI"/>
</dbReference>
<comment type="function">
    <text evidence="1">Conversion of NADPH, generated by peripheral catabolic pathways, to NADH, which can enter the respiratory chain for energy generation.</text>
</comment>
<protein>
    <recommendedName>
        <fullName evidence="4">NAD(P)(+) transhydrogenase (Si-specific)</fullName>
        <ecNumber evidence="4">1.6.1.1</ecNumber>
    </recommendedName>
    <alternativeName>
        <fullName evidence="11">NAD(P)(+) transhydrogenase [B-specific]</fullName>
    </alternativeName>
</protein>
<dbReference type="Proteomes" id="UP000054408">
    <property type="component" value="Unassembled WGS sequence"/>
</dbReference>
<feature type="binding site" evidence="12">
    <location>
        <begin position="203"/>
        <end position="210"/>
    </location>
    <ligand>
        <name>NAD(+)</name>
        <dbReference type="ChEBI" id="CHEBI:57540"/>
    </ligand>
</feature>
<evidence type="ECO:0000256" key="11">
    <source>
        <dbReference type="ARBA" id="ARBA00031183"/>
    </source>
</evidence>
<dbReference type="SUPFAM" id="SSF55424">
    <property type="entry name" value="FAD/NAD-linked reductases, dimerisation (C-terminal) domain"/>
    <property type="match status" value="1"/>
</dbReference>
<dbReference type="InterPro" id="IPR050151">
    <property type="entry name" value="Class-I_Pyr_Nuc-Dis_Oxidored"/>
</dbReference>